<dbReference type="InterPro" id="IPR006805">
    <property type="entry name" value="Anth_synth_I_N"/>
</dbReference>
<evidence type="ECO:0000313" key="3">
    <source>
        <dbReference type="EMBL" id="MFD1186347.1"/>
    </source>
</evidence>
<dbReference type="Proteomes" id="UP001597094">
    <property type="component" value="Unassembled WGS sequence"/>
</dbReference>
<gene>
    <name evidence="3" type="ORF">ACFQ2O_09035</name>
</gene>
<dbReference type="RefSeq" id="WP_377526009.1">
    <property type="nucleotide sequence ID" value="NZ_JBHTLD010000064.1"/>
</dbReference>
<dbReference type="Pfam" id="PF00425">
    <property type="entry name" value="Chorismate_bind"/>
    <property type="match status" value="1"/>
</dbReference>
<dbReference type="PRINTS" id="PR00095">
    <property type="entry name" value="ANTSNTHASEI"/>
</dbReference>
<evidence type="ECO:0000259" key="1">
    <source>
        <dbReference type="Pfam" id="PF00425"/>
    </source>
</evidence>
<evidence type="ECO:0000313" key="4">
    <source>
        <dbReference type="Proteomes" id="UP001597094"/>
    </source>
</evidence>
<feature type="domain" description="Chorismate-utilising enzyme C-terminal" evidence="1">
    <location>
        <begin position="163"/>
        <end position="419"/>
    </location>
</feature>
<keyword evidence="4" id="KW-1185">Reference proteome</keyword>
<dbReference type="EMBL" id="JBHTLD010000064">
    <property type="protein sequence ID" value="MFD1186347.1"/>
    <property type="molecule type" value="Genomic_DNA"/>
</dbReference>
<dbReference type="Pfam" id="PF04715">
    <property type="entry name" value="Anth_synt_I_N"/>
    <property type="match status" value="1"/>
</dbReference>
<accession>A0ABW3SPD7</accession>
<sequence length="430" mass="48839">MFKTEIKQEDIPVSLEEFRLKALAWADTFPLVAYYNPNSIPYPHDGFSHLLAVSKGDVLKLDEAHALLSLKKELQKKQQLLCGYLGYDLKNQIEELQSNQRDELGFPVLTFFAPEVYLYFNRNSISIYNTEHNTPSILSDILATSPLQPAQPQSIPMQQRVSKEKYQQQVEQVRQHILEGDVYELNYCMEFYAEDVKVYPLPLYLALNEVSPTPFSGYLKLHDKYLMCASPERFLKKEGQRLISQPIKGTIRRGLTPAEDKALQHQLRHDEKELAENMMIVDLVRNDLSRSCATGTVQVEEMFGIYGFRQVSQMISTIVGDLRPEKDLVDALTGAFPMGSMTGAPKISAMQLIEELEDTKRGLYAGAFGYITATGDCDFNVVIRSMQYNASKNYLSFMVGSAITYDSDPEQEYEECLLKAKAILQVLGSR</sequence>
<name>A0ABW3SPD7_9BACT</name>
<organism evidence="3 4">
    <name type="scientific">Pontibacter rugosus</name>
    <dbReference type="NCBI Taxonomy" id="1745966"/>
    <lineage>
        <taxon>Bacteria</taxon>
        <taxon>Pseudomonadati</taxon>
        <taxon>Bacteroidota</taxon>
        <taxon>Cytophagia</taxon>
        <taxon>Cytophagales</taxon>
        <taxon>Hymenobacteraceae</taxon>
        <taxon>Pontibacter</taxon>
    </lineage>
</organism>
<evidence type="ECO:0000259" key="2">
    <source>
        <dbReference type="Pfam" id="PF04715"/>
    </source>
</evidence>
<proteinExistence type="predicted"/>
<dbReference type="SUPFAM" id="SSF56322">
    <property type="entry name" value="ADC synthase"/>
    <property type="match status" value="1"/>
</dbReference>
<dbReference type="InterPro" id="IPR015890">
    <property type="entry name" value="Chorismate_C"/>
</dbReference>
<dbReference type="PANTHER" id="PTHR11236:SF9">
    <property type="entry name" value="ANTHRANILATE SYNTHASE COMPONENT 1"/>
    <property type="match status" value="1"/>
</dbReference>
<dbReference type="InterPro" id="IPR005801">
    <property type="entry name" value="ADC_synthase"/>
</dbReference>
<dbReference type="PANTHER" id="PTHR11236">
    <property type="entry name" value="AMINOBENZOATE/ANTHRANILATE SYNTHASE"/>
    <property type="match status" value="1"/>
</dbReference>
<dbReference type="Gene3D" id="3.60.120.10">
    <property type="entry name" value="Anthranilate synthase"/>
    <property type="match status" value="1"/>
</dbReference>
<dbReference type="InterPro" id="IPR019999">
    <property type="entry name" value="Anth_synth_I-like"/>
</dbReference>
<comment type="caution">
    <text evidence="3">The sequence shown here is derived from an EMBL/GenBank/DDBJ whole genome shotgun (WGS) entry which is preliminary data.</text>
</comment>
<feature type="domain" description="Anthranilate synthase component I N-terminal" evidence="2">
    <location>
        <begin position="81"/>
        <end position="122"/>
    </location>
</feature>
<protein>
    <submittedName>
        <fullName evidence="3">Anthranilate synthase component I family protein</fullName>
    </submittedName>
</protein>
<reference evidence="4" key="1">
    <citation type="journal article" date="2019" name="Int. J. Syst. Evol. Microbiol.">
        <title>The Global Catalogue of Microorganisms (GCM) 10K type strain sequencing project: providing services to taxonomists for standard genome sequencing and annotation.</title>
        <authorList>
            <consortium name="The Broad Institute Genomics Platform"/>
            <consortium name="The Broad Institute Genome Sequencing Center for Infectious Disease"/>
            <person name="Wu L."/>
            <person name="Ma J."/>
        </authorList>
    </citation>
    <scope>NUCLEOTIDE SEQUENCE [LARGE SCALE GENOMIC DNA]</scope>
    <source>
        <strain evidence="4">JCM 31319</strain>
    </source>
</reference>